<feature type="non-terminal residue" evidence="3">
    <location>
        <position position="251"/>
    </location>
</feature>
<dbReference type="InterPro" id="IPR039894">
    <property type="entry name" value="Pus10-like"/>
</dbReference>
<accession>A0ABM1RY59</accession>
<organism evidence="2 3">
    <name type="scientific">Limulus polyphemus</name>
    <name type="common">Atlantic horseshoe crab</name>
    <dbReference type="NCBI Taxonomy" id="6850"/>
    <lineage>
        <taxon>Eukaryota</taxon>
        <taxon>Metazoa</taxon>
        <taxon>Ecdysozoa</taxon>
        <taxon>Arthropoda</taxon>
        <taxon>Chelicerata</taxon>
        <taxon>Merostomata</taxon>
        <taxon>Xiphosura</taxon>
        <taxon>Limulidae</taxon>
        <taxon>Limulus</taxon>
    </lineage>
</organism>
<gene>
    <name evidence="3" type="primary">LOC106476864</name>
</gene>
<dbReference type="Proteomes" id="UP000694941">
    <property type="component" value="Unplaced"/>
</dbReference>
<dbReference type="Gene3D" id="1.10.10.2050">
    <property type="match status" value="1"/>
</dbReference>
<evidence type="ECO:0000259" key="1">
    <source>
        <dbReference type="Pfam" id="PF21237"/>
    </source>
</evidence>
<feature type="domain" description="Pus10 N-terminal eukaryotes" evidence="1">
    <location>
        <begin position="116"/>
        <end position="245"/>
    </location>
</feature>
<protein>
    <submittedName>
        <fullName evidence="3">tRNA pseudouridine synthase Pus10</fullName>
    </submittedName>
</protein>
<dbReference type="InterPro" id="IPR048742">
    <property type="entry name" value="Pus10_N_euk"/>
</dbReference>
<dbReference type="RefSeq" id="XP_022236314.1">
    <property type="nucleotide sequence ID" value="XM_022380606.1"/>
</dbReference>
<keyword evidence="2" id="KW-1185">Reference proteome</keyword>
<dbReference type="GeneID" id="106476864"/>
<evidence type="ECO:0000313" key="3">
    <source>
        <dbReference type="RefSeq" id="XP_022236314.1"/>
    </source>
</evidence>
<evidence type="ECO:0000313" key="2">
    <source>
        <dbReference type="Proteomes" id="UP000694941"/>
    </source>
</evidence>
<proteinExistence type="predicted"/>
<dbReference type="PANTHER" id="PTHR21568">
    <property type="entry name" value="TRNA PSEUDOURIDINE SYNTHASE PUS10"/>
    <property type="match status" value="1"/>
</dbReference>
<dbReference type="Pfam" id="PF21237">
    <property type="entry name" value="Pus10_N_euk"/>
    <property type="match status" value="1"/>
</dbReference>
<sequence>MTCYLESRDPRCRKNMYAITDQSTWITETGDMKANKEVFKKLVDCGCCDRCILRFFREKKYYLYASIDVVRKRLEEFIDDIPTALKEELYDAKNEAEIINEKIEEPPFKKHLKSPCSACLGLLEEQHLSEGLKKTTIKESWHKFSVLTLQLSVPPSIDLRQHVLLLFLRENFSDLYKAISHEDIPSVKDAWKWVVGNKLGDALKIDFSPMSDFQINVQVSHSDVELECEFLEKLSPETFPNRRLKNLKRKR</sequence>
<reference evidence="3" key="1">
    <citation type="submission" date="2025-08" db="UniProtKB">
        <authorList>
            <consortium name="RefSeq"/>
        </authorList>
    </citation>
    <scope>IDENTIFICATION</scope>
    <source>
        <tissue evidence="3">Muscle</tissue>
    </source>
</reference>
<name>A0ABM1RY59_LIMPO</name>
<dbReference type="PANTHER" id="PTHR21568:SF0">
    <property type="entry name" value="TRNA PSEUDOURIDINE SYNTHASE PUS10"/>
    <property type="match status" value="1"/>
</dbReference>